<dbReference type="InterPro" id="IPR025566">
    <property type="entry name" value="DUF4331"/>
</dbReference>
<name>A0A3B0WFX0_9ZZZZ</name>
<accession>A0A3B0WFX0</accession>
<evidence type="ECO:0000313" key="1">
    <source>
        <dbReference type="EMBL" id="VAW43346.1"/>
    </source>
</evidence>
<dbReference type="AlphaFoldDB" id="A0A3B0WFX0"/>
<protein>
    <recommendedName>
        <fullName evidence="2">DUF4331 domain-containing protein</fullName>
    </recommendedName>
</protein>
<sequence length="352" mass="36902">MKKIRNIAVLLLVAAAMIMGLSATTIGAADHLDAPLIQQDGRTDINDIYAFTNGDNTVLAMTVNPLAGVLNGTALRPAAQYDFVIDNDGDYQEDIVYRVQAGKPNGSGQQQINLYDVGALNPRVANGTSESTISVDGGGSLYVGLRDDPFFFDLVAFQDQVLGAGGRRTFCDGNENDFFAGANVTAIVLEIPSSNLTAASDSINIWTRTADRNGTIDRMGKPVLNTVLISSGNKDAYNATTPAEDVAVWSGEFEASLLALSGLDGTGYTQAEAEFVTSLLLPDVLTLDTTSDAGFTTAPLNGRQPAEDVIDFALFVVTGGLGANGSPVLTGDCVDANDVPFLATFPYLAPAN</sequence>
<dbReference type="EMBL" id="UOEU01001067">
    <property type="protein sequence ID" value="VAW43346.1"/>
    <property type="molecule type" value="Genomic_DNA"/>
</dbReference>
<proteinExistence type="predicted"/>
<gene>
    <name evidence="1" type="ORF">MNBD_CHLOROFLEXI01-1519</name>
</gene>
<organism evidence="1">
    <name type="scientific">hydrothermal vent metagenome</name>
    <dbReference type="NCBI Taxonomy" id="652676"/>
    <lineage>
        <taxon>unclassified sequences</taxon>
        <taxon>metagenomes</taxon>
        <taxon>ecological metagenomes</taxon>
    </lineage>
</organism>
<dbReference type="Pfam" id="PF14224">
    <property type="entry name" value="DUF4331"/>
    <property type="match status" value="2"/>
</dbReference>
<evidence type="ECO:0008006" key="2">
    <source>
        <dbReference type="Google" id="ProtNLM"/>
    </source>
</evidence>
<reference evidence="1" key="1">
    <citation type="submission" date="2018-06" db="EMBL/GenBank/DDBJ databases">
        <authorList>
            <person name="Zhirakovskaya E."/>
        </authorList>
    </citation>
    <scope>NUCLEOTIDE SEQUENCE</scope>
</reference>